<name>A0A154IHU4_RHILE</name>
<reference evidence="1" key="1">
    <citation type="submission" date="2016-03" db="EMBL/GenBank/DDBJ databases">
        <title>Microsymbionts genomes from the relict species Vavilovia formosa.</title>
        <authorList>
            <person name="Chirak E."/>
            <person name="Kimeklis A."/>
            <person name="Kopat V."/>
            <person name="Andronov E."/>
        </authorList>
    </citation>
    <scope>NUCLEOTIDE SEQUENCE [LARGE SCALE GENOMIC DNA]</scope>
    <source>
        <strain evidence="1">Vaf12</strain>
    </source>
</reference>
<evidence type="ECO:0000313" key="1">
    <source>
        <dbReference type="EMBL" id="KZB00159.1"/>
    </source>
</evidence>
<dbReference type="EMBL" id="LVYU01000098">
    <property type="protein sequence ID" value="KZB00159.1"/>
    <property type="molecule type" value="Genomic_DNA"/>
</dbReference>
<comment type="caution">
    <text evidence="1">The sequence shown here is derived from an EMBL/GenBank/DDBJ whole genome shotgun (WGS) entry which is preliminary data.</text>
</comment>
<gene>
    <name evidence="1" type="ORF">A4A59_20535</name>
</gene>
<sequence>MILAFGNQHKIVALAEGDLCFNNQILGGDPMEISNCSEGIFKMIKEAKAKNQSRGLQVLKCIWVCNILSYKLTFWNSGRGFHDKLIAPVQAKYIQTPVDQSLREPSRPATDINAVVQAGQAV</sequence>
<proteinExistence type="predicted"/>
<dbReference type="AlphaFoldDB" id="A0A154IHU4"/>
<organism evidence="1">
    <name type="scientific">Rhizobium leguminosarum</name>
    <dbReference type="NCBI Taxonomy" id="384"/>
    <lineage>
        <taxon>Bacteria</taxon>
        <taxon>Pseudomonadati</taxon>
        <taxon>Pseudomonadota</taxon>
        <taxon>Alphaproteobacteria</taxon>
        <taxon>Hyphomicrobiales</taxon>
        <taxon>Rhizobiaceae</taxon>
        <taxon>Rhizobium/Agrobacterium group</taxon>
        <taxon>Rhizobium</taxon>
    </lineage>
</organism>
<accession>A0A154IHU4</accession>
<protein>
    <submittedName>
        <fullName evidence="1">Uncharacterized protein</fullName>
    </submittedName>
</protein>